<dbReference type="AlphaFoldDB" id="A0A0A9HEC3"/>
<protein>
    <submittedName>
        <fullName evidence="1">Uncharacterized protein</fullName>
    </submittedName>
</protein>
<sequence length="28" mass="3148">MSSFSSSRIFTAYFPNPSYKSLGFVIRG</sequence>
<proteinExistence type="predicted"/>
<accession>A0A0A9HEC3</accession>
<dbReference type="EMBL" id="GBRH01163757">
    <property type="protein sequence ID" value="JAE34139.1"/>
    <property type="molecule type" value="Transcribed_RNA"/>
</dbReference>
<reference evidence="1" key="2">
    <citation type="journal article" date="2015" name="Data Brief">
        <title>Shoot transcriptome of the giant reed, Arundo donax.</title>
        <authorList>
            <person name="Barrero R.A."/>
            <person name="Guerrero F.D."/>
            <person name="Moolhuijzen P."/>
            <person name="Goolsby J.A."/>
            <person name="Tidwell J."/>
            <person name="Bellgard S.E."/>
            <person name="Bellgard M.I."/>
        </authorList>
    </citation>
    <scope>NUCLEOTIDE SEQUENCE</scope>
    <source>
        <tissue evidence="1">Shoot tissue taken approximately 20 cm above the soil surface</tissue>
    </source>
</reference>
<reference evidence="1" key="1">
    <citation type="submission" date="2014-09" db="EMBL/GenBank/DDBJ databases">
        <authorList>
            <person name="Magalhaes I.L.F."/>
            <person name="Oliveira U."/>
            <person name="Santos F.R."/>
            <person name="Vidigal T.H.D.A."/>
            <person name="Brescovit A.D."/>
            <person name="Santos A.J."/>
        </authorList>
    </citation>
    <scope>NUCLEOTIDE SEQUENCE</scope>
    <source>
        <tissue evidence="1">Shoot tissue taken approximately 20 cm above the soil surface</tissue>
    </source>
</reference>
<name>A0A0A9HEC3_ARUDO</name>
<evidence type="ECO:0000313" key="1">
    <source>
        <dbReference type="EMBL" id="JAE34139.1"/>
    </source>
</evidence>
<organism evidence="1">
    <name type="scientific">Arundo donax</name>
    <name type="common">Giant reed</name>
    <name type="synonym">Donax arundinaceus</name>
    <dbReference type="NCBI Taxonomy" id="35708"/>
    <lineage>
        <taxon>Eukaryota</taxon>
        <taxon>Viridiplantae</taxon>
        <taxon>Streptophyta</taxon>
        <taxon>Embryophyta</taxon>
        <taxon>Tracheophyta</taxon>
        <taxon>Spermatophyta</taxon>
        <taxon>Magnoliopsida</taxon>
        <taxon>Liliopsida</taxon>
        <taxon>Poales</taxon>
        <taxon>Poaceae</taxon>
        <taxon>PACMAD clade</taxon>
        <taxon>Arundinoideae</taxon>
        <taxon>Arundineae</taxon>
        <taxon>Arundo</taxon>
    </lineage>
</organism>